<gene>
    <name evidence="3" type="ORF">HF324_00225</name>
    <name evidence="2" type="ORF">HF329_00225</name>
</gene>
<dbReference type="Proteomes" id="UP000503144">
    <property type="component" value="Chromosome"/>
</dbReference>
<dbReference type="Pfam" id="PF03992">
    <property type="entry name" value="ABM"/>
    <property type="match status" value="1"/>
</dbReference>
<dbReference type="EMBL" id="CP051205">
    <property type="protein sequence ID" value="QJB29817.1"/>
    <property type="molecule type" value="Genomic_DNA"/>
</dbReference>
<dbReference type="AlphaFoldDB" id="A0AAE7D5Q2"/>
<name>A0AAE7D5Q2_9BACT</name>
<sequence>MNVEKFVIAKLYIRPEATTEFRSALDTLAALTRKEPGCIAYTWYPEPGEAGAFTLIEHYRDQAGLKYHFAQPYLVDFVKKMEGWKTKDLKVYFLSASPDALQEDK</sequence>
<dbReference type="InterPro" id="IPR050744">
    <property type="entry name" value="AI-2_Isomerase_LsrG"/>
</dbReference>
<proteinExistence type="predicted"/>
<dbReference type="SUPFAM" id="SSF54909">
    <property type="entry name" value="Dimeric alpha+beta barrel"/>
    <property type="match status" value="1"/>
</dbReference>
<keyword evidence="5" id="KW-1185">Reference proteome</keyword>
<keyword evidence="2" id="KW-0560">Oxidoreductase</keyword>
<reference evidence="2" key="2">
    <citation type="submission" date="2020-09" db="EMBL/GenBank/DDBJ databases">
        <authorList>
            <person name="Kittiwongwattana C."/>
        </authorList>
    </citation>
    <scope>NUCLEOTIDE SEQUENCE</scope>
    <source>
        <strain evidence="3">1303</strain>
        <strain evidence="2">1310</strain>
    </source>
</reference>
<dbReference type="PROSITE" id="PS51725">
    <property type="entry name" value="ABM"/>
    <property type="match status" value="1"/>
</dbReference>
<evidence type="ECO:0000313" key="2">
    <source>
        <dbReference type="EMBL" id="QJB29817.1"/>
    </source>
</evidence>
<evidence type="ECO:0000259" key="1">
    <source>
        <dbReference type="PROSITE" id="PS51725"/>
    </source>
</evidence>
<keyword evidence="2" id="KW-0503">Monooxygenase</keyword>
<dbReference type="PANTHER" id="PTHR33336:SF3">
    <property type="entry name" value="ABM DOMAIN-CONTAINING PROTEIN"/>
    <property type="match status" value="1"/>
</dbReference>
<dbReference type="Gene3D" id="3.30.70.100">
    <property type="match status" value="1"/>
</dbReference>
<evidence type="ECO:0000313" key="4">
    <source>
        <dbReference type="Proteomes" id="UP000502421"/>
    </source>
</evidence>
<feature type="domain" description="ABM" evidence="1">
    <location>
        <begin position="5"/>
        <end position="93"/>
    </location>
</feature>
<dbReference type="RefSeq" id="WP_168802105.1">
    <property type="nucleotide sequence ID" value="NZ_CP051204.2"/>
</dbReference>
<protein>
    <submittedName>
        <fullName evidence="2">Antibiotic biosynthesis monooxygenase</fullName>
    </submittedName>
</protein>
<reference evidence="4" key="1">
    <citation type="submission" date="2020-04" db="EMBL/GenBank/DDBJ databases">
        <authorList>
            <person name="Kittiwongwattana C."/>
        </authorList>
    </citation>
    <scope>NUCLEOTIDE SEQUENCE [LARGE SCALE GENOMIC DNA]</scope>
    <source>
        <strain evidence="4">1310</strain>
    </source>
</reference>
<dbReference type="KEGG" id="coy:HF329_00225"/>
<dbReference type="EMBL" id="CP051204">
    <property type="protein sequence ID" value="QJB36373.1"/>
    <property type="molecule type" value="Genomic_DNA"/>
</dbReference>
<accession>A0AAE7D5Q2</accession>
<dbReference type="PANTHER" id="PTHR33336">
    <property type="entry name" value="QUINOL MONOOXYGENASE YGIN-RELATED"/>
    <property type="match status" value="1"/>
</dbReference>
<dbReference type="InterPro" id="IPR011008">
    <property type="entry name" value="Dimeric_a/b-barrel"/>
</dbReference>
<organism evidence="2 4">
    <name type="scientific">Chitinophaga oryzae</name>
    <dbReference type="NCBI Taxonomy" id="2725414"/>
    <lineage>
        <taxon>Bacteria</taxon>
        <taxon>Pseudomonadati</taxon>
        <taxon>Bacteroidota</taxon>
        <taxon>Chitinophagia</taxon>
        <taxon>Chitinophagales</taxon>
        <taxon>Chitinophagaceae</taxon>
        <taxon>Chitinophaga</taxon>
    </lineage>
</organism>
<dbReference type="Proteomes" id="UP000502421">
    <property type="component" value="Chromosome"/>
</dbReference>
<dbReference type="InterPro" id="IPR007138">
    <property type="entry name" value="ABM_dom"/>
</dbReference>
<dbReference type="GO" id="GO:0004497">
    <property type="term" value="F:monooxygenase activity"/>
    <property type="evidence" value="ECO:0007669"/>
    <property type="project" value="UniProtKB-KW"/>
</dbReference>
<evidence type="ECO:0000313" key="3">
    <source>
        <dbReference type="EMBL" id="QJB36373.1"/>
    </source>
</evidence>
<evidence type="ECO:0000313" key="5">
    <source>
        <dbReference type="Proteomes" id="UP000503144"/>
    </source>
</evidence>